<dbReference type="SUPFAM" id="SSF47226">
    <property type="entry name" value="Histidine-containing phosphotransfer domain, HPT domain"/>
    <property type="match status" value="1"/>
</dbReference>
<proteinExistence type="predicted"/>
<protein>
    <recommendedName>
        <fullName evidence="3">Hpt domain-containing protein</fullName>
    </recommendedName>
</protein>
<dbReference type="Proteomes" id="UP000306192">
    <property type="component" value="Unassembled WGS sequence"/>
</dbReference>
<keyword evidence="2" id="KW-1185">Reference proteome</keyword>
<dbReference type="RefSeq" id="WP_136643649.1">
    <property type="nucleotide sequence ID" value="NZ_QYRT01000059.1"/>
</dbReference>
<reference evidence="1 2" key="1">
    <citation type="journal article" date="2019" name="Microorganisms">
        <title>Systematic Affiliation and Genome Analysis of Subtercola vilae DB165(T) with Particular Emphasis on Cold Adaptation of an Isolate from a High-Altitude Cold Volcano Lake.</title>
        <authorList>
            <person name="Villalobos A.S."/>
            <person name="Wiese J."/>
            <person name="Imhoff J.F."/>
            <person name="Dorador C."/>
            <person name="Keller A."/>
            <person name="Hentschel U."/>
        </authorList>
    </citation>
    <scope>NUCLEOTIDE SEQUENCE [LARGE SCALE GENOMIC DNA]</scope>
    <source>
        <strain evidence="1 2">DB165</strain>
    </source>
</reference>
<evidence type="ECO:0000313" key="2">
    <source>
        <dbReference type="Proteomes" id="UP000306192"/>
    </source>
</evidence>
<comment type="caution">
    <text evidence="1">The sequence shown here is derived from an EMBL/GenBank/DDBJ whole genome shotgun (WGS) entry which is preliminary data.</text>
</comment>
<dbReference type="OrthoDB" id="5112335at2"/>
<accession>A0A4T2BIG8</accession>
<organism evidence="1 2">
    <name type="scientific">Subtercola vilae</name>
    <dbReference type="NCBI Taxonomy" id="2056433"/>
    <lineage>
        <taxon>Bacteria</taxon>
        <taxon>Bacillati</taxon>
        <taxon>Actinomycetota</taxon>
        <taxon>Actinomycetes</taxon>
        <taxon>Micrococcales</taxon>
        <taxon>Microbacteriaceae</taxon>
        <taxon>Subtercola</taxon>
    </lineage>
</organism>
<dbReference type="AlphaFoldDB" id="A0A4T2BIG8"/>
<dbReference type="EMBL" id="QYRT01000059">
    <property type="protein sequence ID" value="TIH29651.1"/>
    <property type="molecule type" value="Genomic_DNA"/>
</dbReference>
<evidence type="ECO:0008006" key="3">
    <source>
        <dbReference type="Google" id="ProtNLM"/>
    </source>
</evidence>
<dbReference type="GO" id="GO:0000160">
    <property type="term" value="P:phosphorelay signal transduction system"/>
    <property type="evidence" value="ECO:0007669"/>
    <property type="project" value="InterPro"/>
</dbReference>
<dbReference type="InterPro" id="IPR036641">
    <property type="entry name" value="HPT_dom_sf"/>
</dbReference>
<name>A0A4T2BIG8_9MICO</name>
<sequence>MSQGTVIEWPVLFALVQQFPATRGKRSSFVDDFISMWEPRSFRLKRALSTGDLDDADVVLLSIESSGHMLGATTLEAIAGMVHTCVKKGDTAGAVRHLPRLTEVGHETCAELVRILGDG</sequence>
<gene>
    <name evidence="1" type="ORF">D4765_17775</name>
</gene>
<evidence type="ECO:0000313" key="1">
    <source>
        <dbReference type="EMBL" id="TIH29651.1"/>
    </source>
</evidence>
<dbReference type="Gene3D" id="1.20.120.160">
    <property type="entry name" value="HPT domain"/>
    <property type="match status" value="1"/>
</dbReference>